<dbReference type="InterPro" id="IPR000772">
    <property type="entry name" value="Ricin_B_lectin"/>
</dbReference>
<dbReference type="PANTHER" id="PTHR31263:SF44">
    <property type="entry name" value="OS04G0481200 PROTEIN"/>
    <property type="match status" value="1"/>
</dbReference>
<evidence type="ECO:0000256" key="1">
    <source>
        <dbReference type="ARBA" id="ARBA00005641"/>
    </source>
</evidence>
<keyword evidence="5" id="KW-0472">Membrane</keyword>
<gene>
    <name evidence="7" type="ORF">SO802_011943</name>
</gene>
<evidence type="ECO:0000313" key="8">
    <source>
        <dbReference type="Proteomes" id="UP001459277"/>
    </source>
</evidence>
<dbReference type="GO" id="GO:0004553">
    <property type="term" value="F:hydrolase activity, hydrolyzing O-glycosyl compounds"/>
    <property type="evidence" value="ECO:0007669"/>
    <property type="project" value="InterPro"/>
</dbReference>
<feature type="transmembrane region" description="Helical" evidence="5">
    <location>
        <begin position="62"/>
        <end position="81"/>
    </location>
</feature>
<name>A0AAW2D3I6_9ROSI</name>
<evidence type="ECO:0000256" key="5">
    <source>
        <dbReference type="SAM" id="Phobius"/>
    </source>
</evidence>
<keyword evidence="5" id="KW-1133">Transmembrane helix</keyword>
<evidence type="ECO:0000313" key="7">
    <source>
        <dbReference type="EMBL" id="KAL0004382.1"/>
    </source>
</evidence>
<dbReference type="Gene3D" id="2.80.10.50">
    <property type="match status" value="1"/>
</dbReference>
<comment type="caution">
    <text evidence="7">The sequence shown here is derived from an EMBL/GenBank/DDBJ whole genome shotgun (WGS) entry which is preliminary data.</text>
</comment>
<proteinExistence type="inferred from homology"/>
<evidence type="ECO:0000256" key="4">
    <source>
        <dbReference type="RuleBase" id="RU361153"/>
    </source>
</evidence>
<protein>
    <recommendedName>
        <fullName evidence="6">Ricin B lectin domain-containing protein</fullName>
    </recommendedName>
</protein>
<keyword evidence="5" id="KW-0812">Transmembrane</keyword>
<keyword evidence="8" id="KW-1185">Reference proteome</keyword>
<organism evidence="7 8">
    <name type="scientific">Lithocarpus litseifolius</name>
    <dbReference type="NCBI Taxonomy" id="425828"/>
    <lineage>
        <taxon>Eukaryota</taxon>
        <taxon>Viridiplantae</taxon>
        <taxon>Streptophyta</taxon>
        <taxon>Embryophyta</taxon>
        <taxon>Tracheophyta</taxon>
        <taxon>Spermatophyta</taxon>
        <taxon>Magnoliopsida</taxon>
        <taxon>eudicotyledons</taxon>
        <taxon>Gunneridae</taxon>
        <taxon>Pentapetalae</taxon>
        <taxon>rosids</taxon>
        <taxon>fabids</taxon>
        <taxon>Fagales</taxon>
        <taxon>Fagaceae</taxon>
        <taxon>Lithocarpus</taxon>
    </lineage>
</organism>
<dbReference type="SUPFAM" id="SSF51445">
    <property type="entry name" value="(Trans)glycosidases"/>
    <property type="match status" value="1"/>
</dbReference>
<evidence type="ECO:0000256" key="2">
    <source>
        <dbReference type="ARBA" id="ARBA00022801"/>
    </source>
</evidence>
<dbReference type="GO" id="GO:0000272">
    <property type="term" value="P:polysaccharide catabolic process"/>
    <property type="evidence" value="ECO:0007669"/>
    <property type="project" value="InterPro"/>
</dbReference>
<dbReference type="InterPro" id="IPR001547">
    <property type="entry name" value="Glyco_hydro_5"/>
</dbReference>
<dbReference type="AlphaFoldDB" id="A0AAW2D3I6"/>
<dbReference type="InterPro" id="IPR035992">
    <property type="entry name" value="Ricin_B-like_lectins"/>
</dbReference>
<comment type="similarity">
    <text evidence="1 4">Belongs to the glycosyl hydrolase 5 (cellulase A) family.</text>
</comment>
<evidence type="ECO:0000259" key="6">
    <source>
        <dbReference type="SMART" id="SM00458"/>
    </source>
</evidence>
<accession>A0AAW2D3I6</accession>
<keyword evidence="2 4" id="KW-0378">Hydrolase</keyword>
<dbReference type="SMART" id="SM00458">
    <property type="entry name" value="RICIN"/>
    <property type="match status" value="1"/>
</dbReference>
<dbReference type="Gene3D" id="3.20.20.80">
    <property type="entry name" value="Glycosidases"/>
    <property type="match status" value="1"/>
</dbReference>
<feature type="transmembrane region" description="Helical" evidence="5">
    <location>
        <begin position="28"/>
        <end position="55"/>
    </location>
</feature>
<dbReference type="Proteomes" id="UP001459277">
    <property type="component" value="Unassembled WGS sequence"/>
</dbReference>
<reference evidence="7 8" key="1">
    <citation type="submission" date="2024-01" db="EMBL/GenBank/DDBJ databases">
        <title>A telomere-to-telomere, gap-free genome of sweet tea (Lithocarpus litseifolius).</title>
        <authorList>
            <person name="Zhou J."/>
        </authorList>
    </citation>
    <scope>NUCLEOTIDE SEQUENCE [LARGE SCALE GENOMIC DNA]</scope>
    <source>
        <strain evidence="7">Zhou-2022a</strain>
        <tissue evidence="7">Leaf</tissue>
    </source>
</reference>
<evidence type="ECO:0000256" key="3">
    <source>
        <dbReference type="ARBA" id="ARBA00023295"/>
    </source>
</evidence>
<dbReference type="EMBL" id="JAZDWU010000004">
    <property type="protein sequence ID" value="KAL0004382.1"/>
    <property type="molecule type" value="Genomic_DNA"/>
</dbReference>
<dbReference type="SUPFAM" id="SSF50370">
    <property type="entry name" value="Ricin B-like lectins"/>
    <property type="match status" value="1"/>
</dbReference>
<feature type="domain" description="Ricin B lectin" evidence="6">
    <location>
        <begin position="469"/>
        <end position="589"/>
    </location>
</feature>
<keyword evidence="3 4" id="KW-0326">Glycosidase</keyword>
<dbReference type="Pfam" id="PF00150">
    <property type="entry name" value="Cellulase"/>
    <property type="match status" value="1"/>
</dbReference>
<dbReference type="InterPro" id="IPR017853">
    <property type="entry name" value="GH"/>
</dbReference>
<dbReference type="PANTHER" id="PTHR31263">
    <property type="entry name" value="CELLULASE FAMILY PROTEIN (AFU_ORTHOLOGUE AFUA_5G14560)"/>
    <property type="match status" value="1"/>
</dbReference>
<sequence>MGHGVGDGMGHGVGDGEYGVGDSVGQCFWVSVVVVGWVGLGWVGFGLLVVVVAAAAWWWWQWAVWVAGFLCSLVWWLWFVWVGGGVISQSKPVTALTLQTNSRWIVNEAGQRVKLACVNWVSHLDTMVAEGLNNQPLDAISKKIVFMGFNCVRLTWPLFMVTNNSLGSLTVRESFQKLGLSQYISGIQAKNPSIIDVSVIKAFQSVVSNLGANNVMVILDNHISQPGWCCSAYDGNGFFGDIYFNPDLWIKGLTQMATLFKGVPNVVGMSLRNELRGQSQNLPAWYRRYMPKGAEAVHIANPNVLVILSGLSYDTDLSFLRNQSVNLTFTGKLVFEVHRYGFTDAKIWEYSNANQACANVVDIFMRSTGFLLEQGWPLFFSEFGMDQRGTDEQLNRYMNCFFALAAELDFDWNIWTLGGSYYIKQGVTEFEETYGLLHWNTSEPRNSSFLERLSAIQSPFQGPGLREANPHQVIFHPLTGLCVQRKSSLEQLSLGSCNVAEAWSYTPQKTLSLKGTNLCLKVVGLGKPAKLGNICSDSGSHWETISDSKLHLSSTIGNATTLCLDVDSSHTVVTNTCNCLSNSRICNPESQWFKIITSARSPSSIKILEDPSPKSQKSELIVKVPDEDFILN</sequence>